<feature type="domain" description="C5a peptidase/Subtilisin-like protease SBT2-like Fn3-like" evidence="15">
    <location>
        <begin position="700"/>
        <end position="839"/>
    </location>
</feature>
<dbReference type="GO" id="GO:0005576">
    <property type="term" value="C:extracellular region"/>
    <property type="evidence" value="ECO:0007669"/>
    <property type="project" value="UniProtKB-SubCell"/>
</dbReference>
<evidence type="ECO:0000256" key="8">
    <source>
        <dbReference type="ARBA" id="ARBA00022825"/>
    </source>
</evidence>
<feature type="signal peptide" evidence="13">
    <location>
        <begin position="1"/>
        <end position="29"/>
    </location>
</feature>
<dbReference type="InterPro" id="IPR010435">
    <property type="entry name" value="C5a/SBT2-like_Fn3"/>
</dbReference>
<feature type="domain" description="Peptidase S8/S53" evidence="14">
    <location>
        <begin position="195"/>
        <end position="673"/>
    </location>
</feature>
<evidence type="ECO:0000256" key="10">
    <source>
        <dbReference type="PIRSR" id="PIRSR615500-1"/>
    </source>
</evidence>
<dbReference type="Gene3D" id="3.40.50.200">
    <property type="entry name" value="Peptidase S8/S53 domain"/>
    <property type="match status" value="1"/>
</dbReference>
<protein>
    <recommendedName>
        <fullName evidence="18">Lactocepin</fullName>
    </recommendedName>
</protein>
<proteinExistence type="inferred from homology"/>
<comment type="subcellular location">
    <subcellularLocation>
        <location evidence="2">Secreted</location>
    </subcellularLocation>
</comment>
<dbReference type="PANTHER" id="PTHR43806">
    <property type="entry name" value="PEPTIDASE S8"/>
    <property type="match status" value="1"/>
</dbReference>
<feature type="chain" id="PRO_5035188432" description="Lactocepin" evidence="13">
    <location>
        <begin position="30"/>
        <end position="1183"/>
    </location>
</feature>
<evidence type="ECO:0000313" key="16">
    <source>
        <dbReference type="EMBL" id="GGI12543.1"/>
    </source>
</evidence>
<evidence type="ECO:0000256" key="7">
    <source>
        <dbReference type="ARBA" id="ARBA00022801"/>
    </source>
</evidence>
<dbReference type="InterPro" id="IPR050131">
    <property type="entry name" value="Peptidase_S8_subtilisin-like"/>
</dbReference>
<dbReference type="Proteomes" id="UP000626244">
    <property type="component" value="Unassembled WGS sequence"/>
</dbReference>
<dbReference type="GO" id="GO:0004252">
    <property type="term" value="F:serine-type endopeptidase activity"/>
    <property type="evidence" value="ECO:0007669"/>
    <property type="project" value="UniProtKB-UniRule"/>
</dbReference>
<evidence type="ECO:0000256" key="1">
    <source>
        <dbReference type="ARBA" id="ARBA00001913"/>
    </source>
</evidence>
<dbReference type="InterPro" id="IPR018247">
    <property type="entry name" value="EF_Hand_1_Ca_BS"/>
</dbReference>
<evidence type="ECO:0000259" key="15">
    <source>
        <dbReference type="Pfam" id="PF06280"/>
    </source>
</evidence>
<dbReference type="PRINTS" id="PR00723">
    <property type="entry name" value="SUBTILISIN"/>
</dbReference>
<comment type="caution">
    <text evidence="16">The sequence shown here is derived from an EMBL/GenBank/DDBJ whole genome shotgun (WGS) entry which is preliminary data.</text>
</comment>
<dbReference type="RefSeq" id="WP_087997724.1">
    <property type="nucleotide sequence ID" value="NZ_BMHB01000001.1"/>
</dbReference>
<dbReference type="PROSITE" id="PS00136">
    <property type="entry name" value="SUBTILASE_ASP"/>
    <property type="match status" value="1"/>
</dbReference>
<dbReference type="InterPro" id="IPR015500">
    <property type="entry name" value="Peptidase_S8_subtilisin-rel"/>
</dbReference>
<dbReference type="PANTHER" id="PTHR43806:SF11">
    <property type="entry name" value="CEREVISIN-RELATED"/>
    <property type="match status" value="1"/>
</dbReference>
<keyword evidence="5 11" id="KW-0645">Protease</keyword>
<name>A0A8J3ALI0_9BACI</name>
<keyword evidence="9" id="KW-0106">Calcium</keyword>
<dbReference type="InterPro" id="IPR022398">
    <property type="entry name" value="Peptidase_S8_His-AS"/>
</dbReference>
<organism evidence="16 17">
    <name type="scientific">Gottfriedia solisilvae</name>
    <dbReference type="NCBI Taxonomy" id="1516104"/>
    <lineage>
        <taxon>Bacteria</taxon>
        <taxon>Bacillati</taxon>
        <taxon>Bacillota</taxon>
        <taxon>Bacilli</taxon>
        <taxon>Bacillales</taxon>
        <taxon>Bacillaceae</taxon>
        <taxon>Gottfriedia</taxon>
    </lineage>
</organism>
<dbReference type="GO" id="GO:0016020">
    <property type="term" value="C:membrane"/>
    <property type="evidence" value="ECO:0007669"/>
    <property type="project" value="InterPro"/>
</dbReference>
<keyword evidence="6 13" id="KW-0732">Signal</keyword>
<sequence>MKHFKNKSLKVLATATLTSMIFSPFTVIAESPENNTVSSPTIEEIVKQGRQILLDKAKASTGNDKDKLGYKDLKEKGLIKAYKPNEKVRVIVEIEEPSADEKSTKSKKELFKQKQDQVMNQIPTGKSKSPNKLKQRFYEGFNGFSLETEFQKVSEIQSIPGVLNVHIARTFKPSMGASKELVQAQKVWNQYGYEGEGLLVAIIDSGIDYTHKDMKLTDKGKQKVKLTQDGLKEKFSETAVNDVWYSDKVPTGYDWADGDTDVIPGGSGSSHGTHVAGTVGANGDEANDGVQGIAPGVQLLAEKVFSDYSSAAYEDDIIAGIEHAVTMGADVINMSLGTDAGYVGEENDPIQKTIRQATEQGSLVVVASGNASYSSKNNIIPSSLKPYAENPDIGIVGEPSVSPYAISVASYENSKIHLNTLAETNGIQLPFQDQTQFPSSYNFKLSKSLTPGEDYEMVYVGEGTSASDYQGKDVNGKIVVAKLLDTYSYYSSMQYDAQRKGAKALIIIPPSNNNDMADYPYLGLSPYSIPVATTGKVPGDALVSKLTSGQVVKMHLSKGTWVDNSNKNSMSEFSSIGSPHTLDFKPELSAPGGSIYSTVPGNDYEIMSGTSMASPHVAGGSTLLLQALYEKGFSHSKNTALKAKLALMNTANVVMDPRTNNQVPYSPRVQGSGLMQIQNAINTPAIITRKDTPLEQAGAVALKEISNGKASFKLNLEAFDNPKDKDKDKKDLEYKVFVDIMTDQTEVKDFDLDNDGKLDSKEYLTLTSKHVKGAEVKVNDNKVSNTDGTIIKIKPGQTKSITVDLSLPHTLKKNSFVEGFVRLVPTDKGKAVTLTVPYMGFNGEWDDPQNIDPAAWEKDAFLGYTALWDELSERYPMGYDPSTGRFDVNHIAVSPNMYINGAYATFTTLRNLQKTEMYIEDKNENKIQYLGDFSEYTGKPWKFRKNIMVYGDYMYGGYMWDMKDQNGNIVPDGDYKYVIKTTLDYKNAKPQEVKLPIKVDSIAPTVSDIQVKPKDGKYEISFKAEDTTNGSGYNVGIIWCNGQFIELQRGETSIIVDDEPKSVVVLGADYAYNQGYTVWGDPSYINEYMVISFSYVDPVTEVNKDNPANIISYAYNRVDWTINIKNSNGDLIDSFEVKNEHSLRTQWAPKTDLPDGTYYISLDVVTKSGLKVTTTPEAVTVRQ</sequence>
<comment type="cofactor">
    <cofactor evidence="1">
        <name>Ca(2+)</name>
        <dbReference type="ChEBI" id="CHEBI:29108"/>
    </cofactor>
</comment>
<dbReference type="Pfam" id="PF06280">
    <property type="entry name" value="fn3_5"/>
    <property type="match status" value="1"/>
</dbReference>
<gene>
    <name evidence="16" type="ORF">GCM10007380_13440</name>
</gene>
<dbReference type="InterPro" id="IPR036852">
    <property type="entry name" value="Peptidase_S8/S53_dom_sf"/>
</dbReference>
<dbReference type="EMBL" id="BMHB01000001">
    <property type="protein sequence ID" value="GGI12543.1"/>
    <property type="molecule type" value="Genomic_DNA"/>
</dbReference>
<evidence type="ECO:0000256" key="13">
    <source>
        <dbReference type="SAM" id="SignalP"/>
    </source>
</evidence>
<dbReference type="PROSITE" id="PS00137">
    <property type="entry name" value="SUBTILASE_HIS"/>
    <property type="match status" value="1"/>
</dbReference>
<evidence type="ECO:0000256" key="6">
    <source>
        <dbReference type="ARBA" id="ARBA00022729"/>
    </source>
</evidence>
<dbReference type="Gene3D" id="2.60.40.4070">
    <property type="match status" value="1"/>
</dbReference>
<reference evidence="17" key="1">
    <citation type="journal article" date="2019" name="Int. J. Syst. Evol. Microbiol.">
        <title>The Global Catalogue of Microorganisms (GCM) 10K type strain sequencing project: providing services to taxonomists for standard genome sequencing and annotation.</title>
        <authorList>
            <consortium name="The Broad Institute Genomics Platform"/>
            <consortium name="The Broad Institute Genome Sequencing Center for Infectious Disease"/>
            <person name="Wu L."/>
            <person name="Ma J."/>
        </authorList>
    </citation>
    <scope>NUCLEOTIDE SEQUENCE [LARGE SCALE GENOMIC DNA]</scope>
    <source>
        <strain evidence="17">CGMCC 1.14993</strain>
    </source>
</reference>
<evidence type="ECO:0000256" key="5">
    <source>
        <dbReference type="ARBA" id="ARBA00022670"/>
    </source>
</evidence>
<dbReference type="PROSITE" id="PS51892">
    <property type="entry name" value="SUBTILASE"/>
    <property type="match status" value="1"/>
</dbReference>
<evidence type="ECO:0000256" key="11">
    <source>
        <dbReference type="PROSITE-ProRule" id="PRU01240"/>
    </source>
</evidence>
<keyword evidence="4" id="KW-0964">Secreted</keyword>
<dbReference type="InterPro" id="IPR046450">
    <property type="entry name" value="PA_dom_sf"/>
</dbReference>
<dbReference type="SUPFAM" id="SSF52743">
    <property type="entry name" value="Subtilisin-like"/>
    <property type="match status" value="1"/>
</dbReference>
<dbReference type="InterPro" id="IPR000209">
    <property type="entry name" value="Peptidase_S8/S53_dom"/>
</dbReference>
<dbReference type="InterPro" id="IPR023828">
    <property type="entry name" value="Peptidase_S8_Ser-AS"/>
</dbReference>
<dbReference type="Gene3D" id="3.50.30.30">
    <property type="match status" value="1"/>
</dbReference>
<dbReference type="CDD" id="cd07475">
    <property type="entry name" value="Peptidases_S8_C5a_Peptidase"/>
    <property type="match status" value="1"/>
</dbReference>
<feature type="active site" description="Charge relay system" evidence="10 11">
    <location>
        <position position="204"/>
    </location>
</feature>
<dbReference type="AlphaFoldDB" id="A0A8J3ALI0"/>
<dbReference type="Pfam" id="PF00082">
    <property type="entry name" value="Peptidase_S8"/>
    <property type="match status" value="1"/>
</dbReference>
<dbReference type="PROSITE" id="PS00018">
    <property type="entry name" value="EF_HAND_1"/>
    <property type="match status" value="1"/>
</dbReference>
<evidence type="ECO:0000256" key="9">
    <source>
        <dbReference type="ARBA" id="ARBA00022837"/>
    </source>
</evidence>
<evidence type="ECO:0000256" key="2">
    <source>
        <dbReference type="ARBA" id="ARBA00004613"/>
    </source>
</evidence>
<dbReference type="OrthoDB" id="9798386at2"/>
<evidence type="ECO:0000256" key="3">
    <source>
        <dbReference type="ARBA" id="ARBA00011073"/>
    </source>
</evidence>
<dbReference type="InterPro" id="IPR023827">
    <property type="entry name" value="Peptidase_S8_Asp-AS"/>
</dbReference>
<comment type="similarity">
    <text evidence="3 11 12">Belongs to the peptidase S8 family.</text>
</comment>
<evidence type="ECO:0000259" key="14">
    <source>
        <dbReference type="Pfam" id="PF00082"/>
    </source>
</evidence>
<evidence type="ECO:0000313" key="17">
    <source>
        <dbReference type="Proteomes" id="UP000626244"/>
    </source>
</evidence>
<feature type="active site" description="Charge relay system" evidence="10 11">
    <location>
        <position position="611"/>
    </location>
</feature>
<dbReference type="GO" id="GO:0006508">
    <property type="term" value="P:proteolysis"/>
    <property type="evidence" value="ECO:0007669"/>
    <property type="project" value="UniProtKB-KW"/>
</dbReference>
<keyword evidence="17" id="KW-1185">Reference proteome</keyword>
<dbReference type="InterPro" id="IPR034216">
    <property type="entry name" value="C5a_Peptidase"/>
</dbReference>
<keyword evidence="7 11" id="KW-0378">Hydrolase</keyword>
<evidence type="ECO:0000256" key="4">
    <source>
        <dbReference type="ARBA" id="ARBA00022525"/>
    </source>
</evidence>
<feature type="active site" description="Charge relay system" evidence="10 11">
    <location>
        <position position="271"/>
    </location>
</feature>
<dbReference type="PROSITE" id="PS00138">
    <property type="entry name" value="SUBTILASE_SER"/>
    <property type="match status" value="1"/>
</dbReference>
<evidence type="ECO:0008006" key="18">
    <source>
        <dbReference type="Google" id="ProtNLM"/>
    </source>
</evidence>
<dbReference type="Gene3D" id="2.60.40.1710">
    <property type="entry name" value="Subtilisin-like superfamily"/>
    <property type="match status" value="1"/>
</dbReference>
<evidence type="ECO:0000256" key="12">
    <source>
        <dbReference type="RuleBase" id="RU003355"/>
    </source>
</evidence>
<dbReference type="SUPFAM" id="SSF52025">
    <property type="entry name" value="PA domain"/>
    <property type="match status" value="1"/>
</dbReference>
<keyword evidence="8 11" id="KW-0720">Serine protease</keyword>
<accession>A0A8J3ALI0</accession>